<feature type="binding site" evidence="12">
    <location>
        <position position="905"/>
    </location>
    <ligand>
        <name>Zn(2+)</name>
        <dbReference type="ChEBI" id="CHEBI:29105"/>
    </ligand>
</feature>
<dbReference type="Gene3D" id="1.10.730.20">
    <property type="match status" value="1"/>
</dbReference>
<evidence type="ECO:0000259" key="14">
    <source>
        <dbReference type="Pfam" id="PF06827"/>
    </source>
</evidence>
<dbReference type="EMBL" id="BBVC01000063">
    <property type="protein sequence ID" value="GAO98492.1"/>
    <property type="molecule type" value="Genomic_DNA"/>
</dbReference>
<comment type="domain">
    <text evidence="12">IleRS has two distinct active sites: one for aminoacylation and one for editing. The misactivated valine is translocated from the active site to the editing site, which sterically excludes the correctly activated isoleucine. The single editing site contains two valyl binding pockets, one specific for each substrate (Val-AMP or Val-tRNA(Ile)).</text>
</comment>
<evidence type="ECO:0000256" key="11">
    <source>
        <dbReference type="ARBA" id="ARBA00048359"/>
    </source>
</evidence>
<comment type="similarity">
    <text evidence="1 12">Belongs to the class-I aminoacyl-tRNA synthetase family. IleS type 1 subfamily.</text>
</comment>
<dbReference type="InterPro" id="IPR002301">
    <property type="entry name" value="Ile-tRNA-ligase"/>
</dbReference>
<dbReference type="FunFam" id="3.40.50.620:FF:000042">
    <property type="entry name" value="Isoleucine--tRNA ligase"/>
    <property type="match status" value="1"/>
</dbReference>
<evidence type="ECO:0000256" key="2">
    <source>
        <dbReference type="ARBA" id="ARBA00022490"/>
    </source>
</evidence>
<comment type="cofactor">
    <cofactor evidence="12">
        <name>Zn(2+)</name>
        <dbReference type="ChEBI" id="CHEBI:29105"/>
    </cofactor>
    <text evidence="12">Binds 1 zinc ion per subunit.</text>
</comment>
<reference evidence="16 17" key="1">
    <citation type="submission" date="2015-03" db="EMBL/GenBank/DDBJ databases">
        <title>Caedibacter varicaedens, whole genome shotgun sequence.</title>
        <authorList>
            <person name="Suzuki H."/>
            <person name="Dapper A.L."/>
            <person name="Gibson A.K."/>
            <person name="Jackson C."/>
            <person name="Lee H."/>
            <person name="Pejaver V.R."/>
            <person name="Doak T."/>
            <person name="Lynch M."/>
        </authorList>
    </citation>
    <scope>NUCLEOTIDE SEQUENCE [LARGE SCALE GENOMIC DNA]</scope>
</reference>
<comment type="subunit">
    <text evidence="12">Monomer.</text>
</comment>
<dbReference type="CDD" id="cd07960">
    <property type="entry name" value="Anticodon_Ia_Ile_BEm"/>
    <property type="match status" value="1"/>
</dbReference>
<dbReference type="SUPFAM" id="SSF47323">
    <property type="entry name" value="Anticodon-binding domain of a subclass of class I aminoacyl-tRNA synthetases"/>
    <property type="match status" value="1"/>
</dbReference>
<dbReference type="InterPro" id="IPR023585">
    <property type="entry name" value="Ile-tRNA-ligase_type1"/>
</dbReference>
<dbReference type="InterPro" id="IPR002300">
    <property type="entry name" value="aa-tRNA-synth_Ia"/>
</dbReference>
<evidence type="ECO:0000259" key="13">
    <source>
        <dbReference type="Pfam" id="PF00133"/>
    </source>
</evidence>
<dbReference type="Pfam" id="PF06827">
    <property type="entry name" value="zf-FPG_IleRS"/>
    <property type="match status" value="1"/>
</dbReference>
<dbReference type="PANTHER" id="PTHR42765:SF1">
    <property type="entry name" value="ISOLEUCINE--TRNA LIGASE, MITOCHONDRIAL"/>
    <property type="match status" value="1"/>
</dbReference>
<evidence type="ECO:0000256" key="9">
    <source>
        <dbReference type="ARBA" id="ARBA00023146"/>
    </source>
</evidence>
<dbReference type="GO" id="GO:0004822">
    <property type="term" value="F:isoleucine-tRNA ligase activity"/>
    <property type="evidence" value="ECO:0007669"/>
    <property type="project" value="UniProtKB-UniRule"/>
</dbReference>
<dbReference type="InterPro" id="IPR010663">
    <property type="entry name" value="Znf_FPG/IleRS"/>
</dbReference>
<gene>
    <name evidence="12 16" type="primary">ileS</name>
    <name evidence="16" type="ORF">Cva_01154</name>
</gene>
<dbReference type="GO" id="GO:0008270">
    <property type="term" value="F:zinc ion binding"/>
    <property type="evidence" value="ECO:0007669"/>
    <property type="project" value="UniProtKB-UniRule"/>
</dbReference>
<feature type="binding site" evidence="12">
    <location>
        <position position="902"/>
    </location>
    <ligand>
        <name>Zn(2+)</name>
        <dbReference type="ChEBI" id="CHEBI:29105"/>
    </ligand>
</feature>
<evidence type="ECO:0000256" key="1">
    <source>
        <dbReference type="ARBA" id="ARBA00006887"/>
    </source>
</evidence>
<dbReference type="InterPro" id="IPR013155">
    <property type="entry name" value="M/V/L/I-tRNA-synth_anticd-bd"/>
</dbReference>
<proteinExistence type="inferred from homology"/>
<dbReference type="Gene3D" id="3.90.740.10">
    <property type="entry name" value="Valyl/Leucyl/Isoleucyl-tRNA synthetase, editing domain"/>
    <property type="match status" value="1"/>
</dbReference>
<accession>A0A0K8MDG0</accession>
<dbReference type="Pfam" id="PF00133">
    <property type="entry name" value="tRNA-synt_1"/>
    <property type="match status" value="1"/>
</dbReference>
<keyword evidence="3 12" id="KW-0436">Ligase</keyword>
<dbReference type="InterPro" id="IPR050081">
    <property type="entry name" value="Ile-tRNA_ligase"/>
</dbReference>
<dbReference type="Pfam" id="PF08264">
    <property type="entry name" value="Anticodon_1"/>
    <property type="match status" value="1"/>
</dbReference>
<dbReference type="InterPro" id="IPR033708">
    <property type="entry name" value="Anticodon_Ile_BEm"/>
</dbReference>
<evidence type="ECO:0000256" key="4">
    <source>
        <dbReference type="ARBA" id="ARBA00022723"/>
    </source>
</evidence>
<dbReference type="InterPro" id="IPR001412">
    <property type="entry name" value="aa-tRNA-synth_I_CS"/>
</dbReference>
<dbReference type="GO" id="GO:0000049">
    <property type="term" value="F:tRNA binding"/>
    <property type="evidence" value="ECO:0007669"/>
    <property type="project" value="InterPro"/>
</dbReference>
<feature type="short sequence motif" description="'HIGH' region" evidence="12">
    <location>
        <begin position="58"/>
        <end position="68"/>
    </location>
</feature>
<keyword evidence="7 12" id="KW-0067">ATP-binding</keyword>
<feature type="binding site" evidence="12">
    <location>
        <position position="921"/>
    </location>
    <ligand>
        <name>Zn(2+)</name>
        <dbReference type="ChEBI" id="CHEBI:29105"/>
    </ligand>
</feature>
<evidence type="ECO:0000313" key="16">
    <source>
        <dbReference type="EMBL" id="GAO98492.1"/>
    </source>
</evidence>
<dbReference type="NCBIfam" id="TIGR00392">
    <property type="entry name" value="ileS"/>
    <property type="match status" value="1"/>
</dbReference>
<keyword evidence="4 12" id="KW-0479">Metal-binding</keyword>
<comment type="catalytic activity">
    <reaction evidence="11 12">
        <text>tRNA(Ile) + L-isoleucine + ATP = L-isoleucyl-tRNA(Ile) + AMP + diphosphate</text>
        <dbReference type="Rhea" id="RHEA:11060"/>
        <dbReference type="Rhea" id="RHEA-COMP:9666"/>
        <dbReference type="Rhea" id="RHEA-COMP:9695"/>
        <dbReference type="ChEBI" id="CHEBI:30616"/>
        <dbReference type="ChEBI" id="CHEBI:33019"/>
        <dbReference type="ChEBI" id="CHEBI:58045"/>
        <dbReference type="ChEBI" id="CHEBI:78442"/>
        <dbReference type="ChEBI" id="CHEBI:78528"/>
        <dbReference type="ChEBI" id="CHEBI:456215"/>
        <dbReference type="EC" id="6.1.1.5"/>
    </reaction>
</comment>
<keyword evidence="5 12" id="KW-0547">Nucleotide-binding</keyword>
<dbReference type="EC" id="6.1.1.5" evidence="12"/>
<dbReference type="HAMAP" id="MF_02002">
    <property type="entry name" value="Ile_tRNA_synth_type1"/>
    <property type="match status" value="1"/>
</dbReference>
<evidence type="ECO:0000256" key="8">
    <source>
        <dbReference type="ARBA" id="ARBA00022917"/>
    </source>
</evidence>
<keyword evidence="8 12" id="KW-0648">Protein biosynthesis</keyword>
<evidence type="ECO:0000256" key="12">
    <source>
        <dbReference type="HAMAP-Rule" id="MF_02002"/>
    </source>
</evidence>
<feature type="binding site" evidence="12">
    <location>
        <position position="614"/>
    </location>
    <ligand>
        <name>ATP</name>
        <dbReference type="ChEBI" id="CHEBI:30616"/>
    </ligand>
</feature>
<keyword evidence="9 12" id="KW-0030">Aminoacyl-tRNA synthetase</keyword>
<dbReference type="AlphaFoldDB" id="A0A0K8MDG0"/>
<dbReference type="PRINTS" id="PR00984">
    <property type="entry name" value="TRNASYNTHILE"/>
</dbReference>
<evidence type="ECO:0000256" key="5">
    <source>
        <dbReference type="ARBA" id="ARBA00022741"/>
    </source>
</evidence>
<evidence type="ECO:0000259" key="15">
    <source>
        <dbReference type="Pfam" id="PF08264"/>
    </source>
</evidence>
<dbReference type="Gene3D" id="1.10.10.830">
    <property type="entry name" value="Ile-tRNA synthetase CP2 domain-like"/>
    <property type="match status" value="1"/>
</dbReference>
<evidence type="ECO:0000256" key="7">
    <source>
        <dbReference type="ARBA" id="ARBA00022840"/>
    </source>
</evidence>
<sequence length="936" mass="107217">MTDYKNTLFLPQTPFAMKANLREREPQILKYWQEKRVYNRLREKAKGREKFILHVGPPYANGHIHVGHAFNFILKDIVIRIQQLLGKDSPMVPGWDCHGLPIEWKVEEAYRAKGKSKEEVSLTEFRAECRDFAAKWVDIQREEFKRLGLLWDWDHPYLTMDYAAEAATIEKLLDFLKDGSLYRGIKPVLWSVVEKTALAEAEVEYEDKSSTFVYVRFPVVVSLGIRALINASVIIWTTTPWTLPGNRAISYGREISYGLYRIEEITEDSQAIRGEKVLIATERVSSFAESVGIKKFTLLHTLKEPDLVGSQVRHPLHQQGYDFPVPLIAGDHVTTEAGTGFVHTAPGHGLEDFDVCKIHGIEVPETVAEDGSYYDHVPLFAGQHIFKADKAILEALQQAGALMKEGRVVHSYPHSWRSKAPLIYRTTSQWFISMEKNHLRQKAQEAIETVQWIPSQAKNRIRGMIETKPDWCISRQRAWGVPIALFVDKRTGKPLHDPAVNQRILEAVYQEGADAWFASPPERFLGESHDPQHFEQVRDILDVWFDAGSTQYFVLEKRPELEFPASLYLEGSDQHRGWFQSSLLIGCVTRGKAPYKAVLTHGFTVDEQGRKMSKSIGNTLAPEKIIDTLGAEILRLWVVGCDFLDDLRIGPSILKHQEDIYRRYRNTLRYLLGALAGFQEAEILSEEQMPELERWVLHRLYQLQQAFVETSKNYELQGFYSELHAFCAVDLSAFYFDIRKDVLYCDEVSSLRRRATRTVMDAVFRGLVHWLSPVLCFTTEEAWQARYGEERDSLQLETLPDFPDAWLNLELAKRIDRIREQRRLITGALEQARSQGLVGSSLQAEVLLYDPENKLVPNVDFTEFAIVSKVTVIRDVPPASSWQLPEMADLGIIVQQAPGEKCQRCWRVLEEVGQQQHSDICQRCDEAVNGLASAQE</sequence>
<feature type="binding site" evidence="12">
    <location>
        <position position="570"/>
    </location>
    <ligand>
        <name>L-isoleucyl-5'-AMP</name>
        <dbReference type="ChEBI" id="CHEBI:178002"/>
    </ligand>
</feature>
<dbReference type="Gene3D" id="3.40.50.620">
    <property type="entry name" value="HUPs"/>
    <property type="match status" value="2"/>
</dbReference>
<keyword evidence="17" id="KW-1185">Reference proteome</keyword>
<protein>
    <recommendedName>
        <fullName evidence="12">Isoleucine--tRNA ligase</fullName>
        <ecNumber evidence="12">6.1.1.5</ecNumber>
    </recommendedName>
    <alternativeName>
        <fullName evidence="12">Isoleucyl-tRNA synthetase</fullName>
        <shortName evidence="12">IleRS</shortName>
    </alternativeName>
</protein>
<keyword evidence="2 12" id="KW-0963">Cytoplasm</keyword>
<dbReference type="GO" id="GO:0006428">
    <property type="term" value="P:isoleucyl-tRNA aminoacylation"/>
    <property type="evidence" value="ECO:0007669"/>
    <property type="project" value="UniProtKB-UniRule"/>
</dbReference>
<dbReference type="Proteomes" id="UP000036771">
    <property type="component" value="Unassembled WGS sequence"/>
</dbReference>
<dbReference type="GO" id="GO:0005524">
    <property type="term" value="F:ATP binding"/>
    <property type="evidence" value="ECO:0007669"/>
    <property type="project" value="UniProtKB-UniRule"/>
</dbReference>
<dbReference type="InterPro" id="IPR014729">
    <property type="entry name" value="Rossmann-like_a/b/a_fold"/>
</dbReference>
<evidence type="ECO:0000313" key="17">
    <source>
        <dbReference type="Proteomes" id="UP000036771"/>
    </source>
</evidence>
<dbReference type="PROSITE" id="PS00178">
    <property type="entry name" value="AA_TRNA_LIGASE_I"/>
    <property type="match status" value="1"/>
</dbReference>
<dbReference type="PANTHER" id="PTHR42765">
    <property type="entry name" value="SOLEUCYL-TRNA SYNTHETASE"/>
    <property type="match status" value="1"/>
</dbReference>
<dbReference type="InterPro" id="IPR009008">
    <property type="entry name" value="Val/Leu/Ile-tRNA-synth_edit"/>
</dbReference>
<feature type="domain" description="Zinc finger FPG/IleRS-type" evidence="14">
    <location>
        <begin position="899"/>
        <end position="925"/>
    </location>
</feature>
<comment type="function">
    <text evidence="10 12">Catalyzes the attachment of isoleucine to tRNA(Ile). As IleRS can inadvertently accommodate and process structurally similar amino acids such as valine, to avoid such errors it has two additional distinct tRNA(Ile)-dependent editing activities. One activity is designated as 'pretransfer' editing and involves the hydrolysis of activated Val-AMP. The other activity is designated 'posttransfer' editing and involves deacylation of mischarged Val-tRNA(Ile).</text>
</comment>
<dbReference type="SUPFAM" id="SSF50677">
    <property type="entry name" value="ValRS/IleRS/LeuRS editing domain"/>
    <property type="match status" value="1"/>
</dbReference>
<feature type="binding site" evidence="12">
    <location>
        <position position="924"/>
    </location>
    <ligand>
        <name>Zn(2+)</name>
        <dbReference type="ChEBI" id="CHEBI:29105"/>
    </ligand>
</feature>
<evidence type="ECO:0000256" key="10">
    <source>
        <dbReference type="ARBA" id="ARBA00025217"/>
    </source>
</evidence>
<keyword evidence="6 12" id="KW-0862">Zinc</keyword>
<dbReference type="SUPFAM" id="SSF52374">
    <property type="entry name" value="Nucleotidylyl transferase"/>
    <property type="match status" value="1"/>
</dbReference>
<dbReference type="STRING" id="1629334.Cva_01154"/>
<feature type="short sequence motif" description="'KMSKS' region" evidence="12">
    <location>
        <begin position="611"/>
        <end position="615"/>
    </location>
</feature>
<comment type="caution">
    <text evidence="16">The sequence shown here is derived from an EMBL/GenBank/DDBJ whole genome shotgun (WGS) entry which is preliminary data.</text>
</comment>
<name>A0A0K8MDG0_9PROT</name>
<organism evidence="16 17">
    <name type="scientific">Caedimonas varicaedens</name>
    <dbReference type="NCBI Taxonomy" id="1629334"/>
    <lineage>
        <taxon>Bacteria</taxon>
        <taxon>Pseudomonadati</taxon>
        <taxon>Pseudomonadota</taxon>
        <taxon>Alphaproteobacteria</taxon>
        <taxon>Holosporales</taxon>
        <taxon>Caedimonadaceae</taxon>
        <taxon>Caedimonas</taxon>
    </lineage>
</organism>
<dbReference type="InterPro" id="IPR009080">
    <property type="entry name" value="tRNAsynth_Ia_anticodon-bd"/>
</dbReference>
<dbReference type="GO" id="GO:0002161">
    <property type="term" value="F:aminoacyl-tRNA deacylase activity"/>
    <property type="evidence" value="ECO:0007669"/>
    <property type="project" value="InterPro"/>
</dbReference>
<comment type="subcellular location">
    <subcellularLocation>
        <location evidence="12">Cytoplasm</location>
    </subcellularLocation>
</comment>
<evidence type="ECO:0000256" key="3">
    <source>
        <dbReference type="ARBA" id="ARBA00022598"/>
    </source>
</evidence>
<dbReference type="OrthoDB" id="9810365at2"/>
<dbReference type="GO" id="GO:0005829">
    <property type="term" value="C:cytosol"/>
    <property type="evidence" value="ECO:0007669"/>
    <property type="project" value="TreeGrafter"/>
</dbReference>
<feature type="domain" description="Methionyl/Valyl/Leucyl/Isoleucyl-tRNA synthetase anticodon-binding" evidence="15">
    <location>
        <begin position="693"/>
        <end position="847"/>
    </location>
</feature>
<feature type="domain" description="Aminoacyl-tRNA synthetase class Ia" evidence="13">
    <location>
        <begin position="27"/>
        <end position="649"/>
    </location>
</feature>
<evidence type="ECO:0000256" key="6">
    <source>
        <dbReference type="ARBA" id="ARBA00022833"/>
    </source>
</evidence>